<keyword evidence="1" id="KW-1133">Transmembrane helix</keyword>
<dbReference type="AlphaFoldDB" id="A0A8D8QJB6"/>
<keyword evidence="1" id="KW-0472">Membrane</keyword>
<sequence length="102" mass="11908">MAQEMAWLTSFSKILEIIRMHGLGILCIMGIFSSTMFFSLLSNSFLVFVWFNIGTYFYFVSVYHFFPIIIFNYSLSNKYSSFDAYLCLFVFLSISFITECSP</sequence>
<proteinExistence type="predicted"/>
<feature type="transmembrane region" description="Helical" evidence="1">
    <location>
        <begin position="21"/>
        <end position="50"/>
    </location>
</feature>
<feature type="transmembrane region" description="Helical" evidence="1">
    <location>
        <begin position="82"/>
        <end position="98"/>
    </location>
</feature>
<feature type="transmembrane region" description="Helical" evidence="1">
    <location>
        <begin position="56"/>
        <end position="75"/>
    </location>
</feature>
<evidence type="ECO:0000256" key="1">
    <source>
        <dbReference type="SAM" id="Phobius"/>
    </source>
</evidence>
<accession>A0A8D8QJB6</accession>
<keyword evidence="1" id="KW-0812">Transmembrane</keyword>
<dbReference type="EMBL" id="HBUF01081322">
    <property type="protein sequence ID" value="CAG6632980.1"/>
    <property type="molecule type" value="Transcribed_RNA"/>
</dbReference>
<name>A0A8D8QJB6_9HEMI</name>
<organism evidence="2">
    <name type="scientific">Cacopsylla melanoneura</name>
    <dbReference type="NCBI Taxonomy" id="428564"/>
    <lineage>
        <taxon>Eukaryota</taxon>
        <taxon>Metazoa</taxon>
        <taxon>Ecdysozoa</taxon>
        <taxon>Arthropoda</taxon>
        <taxon>Hexapoda</taxon>
        <taxon>Insecta</taxon>
        <taxon>Pterygota</taxon>
        <taxon>Neoptera</taxon>
        <taxon>Paraneoptera</taxon>
        <taxon>Hemiptera</taxon>
        <taxon>Sternorrhyncha</taxon>
        <taxon>Psylloidea</taxon>
        <taxon>Psyllidae</taxon>
        <taxon>Psyllinae</taxon>
        <taxon>Cacopsylla</taxon>
    </lineage>
</organism>
<protein>
    <submittedName>
        <fullName evidence="2">Uncharacterized protein</fullName>
    </submittedName>
</protein>
<evidence type="ECO:0000313" key="2">
    <source>
        <dbReference type="EMBL" id="CAG6632980.1"/>
    </source>
</evidence>
<reference evidence="2" key="1">
    <citation type="submission" date="2021-05" db="EMBL/GenBank/DDBJ databases">
        <authorList>
            <person name="Alioto T."/>
            <person name="Alioto T."/>
            <person name="Gomez Garrido J."/>
        </authorList>
    </citation>
    <scope>NUCLEOTIDE SEQUENCE</scope>
</reference>